<protein>
    <submittedName>
        <fullName evidence="2">Uncharacterized protein</fullName>
    </submittedName>
</protein>
<evidence type="ECO:0000313" key="2">
    <source>
        <dbReference type="EMBL" id="GIY34158.1"/>
    </source>
</evidence>
<dbReference type="Proteomes" id="UP001054945">
    <property type="component" value="Unassembled WGS sequence"/>
</dbReference>
<feature type="transmembrane region" description="Helical" evidence="1">
    <location>
        <begin position="99"/>
        <end position="123"/>
    </location>
</feature>
<reference evidence="2 3" key="1">
    <citation type="submission" date="2021-06" db="EMBL/GenBank/DDBJ databases">
        <title>Caerostris extrusa draft genome.</title>
        <authorList>
            <person name="Kono N."/>
            <person name="Arakawa K."/>
        </authorList>
    </citation>
    <scope>NUCLEOTIDE SEQUENCE [LARGE SCALE GENOMIC DNA]</scope>
</reference>
<accession>A0AAV4SRB1</accession>
<dbReference type="AlphaFoldDB" id="A0AAV4SRB1"/>
<gene>
    <name evidence="2" type="ORF">CEXT_341561</name>
</gene>
<keyword evidence="1" id="KW-0812">Transmembrane</keyword>
<keyword evidence="3" id="KW-1185">Reference proteome</keyword>
<evidence type="ECO:0000256" key="1">
    <source>
        <dbReference type="SAM" id="Phobius"/>
    </source>
</evidence>
<name>A0AAV4SRB1_CAEEX</name>
<comment type="caution">
    <text evidence="2">The sequence shown here is derived from an EMBL/GenBank/DDBJ whole genome shotgun (WGS) entry which is preliminary data.</text>
</comment>
<proteinExistence type="predicted"/>
<sequence>MGQNRLEVNAPPNIDSVIFVPSLQRCDAFIQALRLSEGVDLDMIGKVCRKSPANNIRLHVRIRAPPISRLFPVKSHRMRSSVSKTFLCAMMHSSQIMSLHVFSIVAIFELTFSLLAFAFLLVVKHDNLTKNYYFDGSQSLVTSQFGIPQKRHLRCSTFSPNPMHGISRLLNSRVYQKLIVG</sequence>
<organism evidence="2 3">
    <name type="scientific">Caerostris extrusa</name>
    <name type="common">Bark spider</name>
    <name type="synonym">Caerostris bankana</name>
    <dbReference type="NCBI Taxonomy" id="172846"/>
    <lineage>
        <taxon>Eukaryota</taxon>
        <taxon>Metazoa</taxon>
        <taxon>Ecdysozoa</taxon>
        <taxon>Arthropoda</taxon>
        <taxon>Chelicerata</taxon>
        <taxon>Arachnida</taxon>
        <taxon>Araneae</taxon>
        <taxon>Araneomorphae</taxon>
        <taxon>Entelegynae</taxon>
        <taxon>Araneoidea</taxon>
        <taxon>Araneidae</taxon>
        <taxon>Caerostris</taxon>
    </lineage>
</organism>
<evidence type="ECO:0000313" key="3">
    <source>
        <dbReference type="Proteomes" id="UP001054945"/>
    </source>
</evidence>
<keyword evidence="1" id="KW-1133">Transmembrane helix</keyword>
<keyword evidence="1" id="KW-0472">Membrane</keyword>
<dbReference type="EMBL" id="BPLR01009736">
    <property type="protein sequence ID" value="GIY34158.1"/>
    <property type="molecule type" value="Genomic_DNA"/>
</dbReference>